<protein>
    <submittedName>
        <fullName evidence="1">Uncharacterized protein</fullName>
    </submittedName>
</protein>
<accession>A0A0A9HMB9</accession>
<reference evidence="1" key="2">
    <citation type="journal article" date="2015" name="Data Brief">
        <title>Shoot transcriptome of the giant reed, Arundo donax.</title>
        <authorList>
            <person name="Barrero R.A."/>
            <person name="Guerrero F.D."/>
            <person name="Moolhuijzen P."/>
            <person name="Goolsby J.A."/>
            <person name="Tidwell J."/>
            <person name="Bellgard S.E."/>
            <person name="Bellgard M.I."/>
        </authorList>
    </citation>
    <scope>NUCLEOTIDE SEQUENCE</scope>
    <source>
        <tissue evidence="1">Shoot tissue taken approximately 20 cm above the soil surface</tissue>
    </source>
</reference>
<sequence length="68" mass="8503">MHRDLHSAEKYNIAMIRVRQNKPHIRFYSKHRIFVRSFDKIIDRNFMPDEQYIYMYIYANKKVSDSLY</sequence>
<name>A0A0A9HMB9_ARUDO</name>
<proteinExistence type="predicted"/>
<reference evidence="1" key="1">
    <citation type="submission" date="2014-09" db="EMBL/GenBank/DDBJ databases">
        <authorList>
            <person name="Magalhaes I.L.F."/>
            <person name="Oliveira U."/>
            <person name="Santos F.R."/>
            <person name="Vidigal T.H.D.A."/>
            <person name="Brescovit A.D."/>
            <person name="Santos A.J."/>
        </authorList>
    </citation>
    <scope>NUCLEOTIDE SEQUENCE</scope>
    <source>
        <tissue evidence="1">Shoot tissue taken approximately 20 cm above the soil surface</tissue>
    </source>
</reference>
<organism evidence="1">
    <name type="scientific">Arundo donax</name>
    <name type="common">Giant reed</name>
    <name type="synonym">Donax arundinaceus</name>
    <dbReference type="NCBI Taxonomy" id="35708"/>
    <lineage>
        <taxon>Eukaryota</taxon>
        <taxon>Viridiplantae</taxon>
        <taxon>Streptophyta</taxon>
        <taxon>Embryophyta</taxon>
        <taxon>Tracheophyta</taxon>
        <taxon>Spermatophyta</taxon>
        <taxon>Magnoliopsida</taxon>
        <taxon>Liliopsida</taxon>
        <taxon>Poales</taxon>
        <taxon>Poaceae</taxon>
        <taxon>PACMAD clade</taxon>
        <taxon>Arundinoideae</taxon>
        <taxon>Arundineae</taxon>
        <taxon>Arundo</taxon>
    </lineage>
</organism>
<evidence type="ECO:0000313" key="1">
    <source>
        <dbReference type="EMBL" id="JAE36001.1"/>
    </source>
</evidence>
<dbReference type="AlphaFoldDB" id="A0A0A9HMB9"/>
<dbReference type="EMBL" id="GBRH01161895">
    <property type="protein sequence ID" value="JAE36001.1"/>
    <property type="molecule type" value="Transcribed_RNA"/>
</dbReference>